<dbReference type="AlphaFoldDB" id="A0A1M6EZ12"/>
<dbReference type="EMBL" id="FQZP01000014">
    <property type="protein sequence ID" value="SHI90631.1"/>
    <property type="molecule type" value="Genomic_DNA"/>
</dbReference>
<dbReference type="Proteomes" id="UP000324781">
    <property type="component" value="Unassembled WGS sequence"/>
</dbReference>
<dbReference type="SUPFAM" id="SSF55729">
    <property type="entry name" value="Acyl-CoA N-acyltransferases (Nat)"/>
    <property type="match status" value="1"/>
</dbReference>
<protein>
    <submittedName>
        <fullName evidence="2">Acetyltransferase (GNAT) domain-containing protein</fullName>
    </submittedName>
</protein>
<sequence>MRIEEISGNDREQALKLVLSVFMEYEAPDYSEQGMQTFKDFIGNREAIDCLKIYGAYLDDELVGVIATRNHGNHIALFFVDGRHHQKGIGRKLFEYALEKSTGNKITVNSSPYAVEVYKKLGFVPNSGEQVVDGIRFTPMTYIKG</sequence>
<dbReference type="OrthoDB" id="307526at2"/>
<dbReference type="RefSeq" id="WP_149678383.1">
    <property type="nucleotide sequence ID" value="NZ_FQZP01000014.1"/>
</dbReference>
<evidence type="ECO:0000313" key="3">
    <source>
        <dbReference type="Proteomes" id="UP000324781"/>
    </source>
</evidence>
<keyword evidence="3" id="KW-1185">Reference proteome</keyword>
<organism evidence="2 3">
    <name type="scientific">Thermoclostridium caenicola</name>
    <dbReference type="NCBI Taxonomy" id="659425"/>
    <lineage>
        <taxon>Bacteria</taxon>
        <taxon>Bacillati</taxon>
        <taxon>Bacillota</taxon>
        <taxon>Clostridia</taxon>
        <taxon>Eubacteriales</taxon>
        <taxon>Oscillospiraceae</taxon>
        <taxon>Thermoclostridium</taxon>
    </lineage>
</organism>
<dbReference type="CDD" id="cd04301">
    <property type="entry name" value="NAT_SF"/>
    <property type="match status" value="1"/>
</dbReference>
<proteinExistence type="predicted"/>
<dbReference type="InterPro" id="IPR016181">
    <property type="entry name" value="Acyl_CoA_acyltransferase"/>
</dbReference>
<evidence type="ECO:0000259" key="1">
    <source>
        <dbReference type="PROSITE" id="PS51186"/>
    </source>
</evidence>
<evidence type="ECO:0000313" key="2">
    <source>
        <dbReference type="EMBL" id="SHI90631.1"/>
    </source>
</evidence>
<dbReference type="InterPro" id="IPR000182">
    <property type="entry name" value="GNAT_dom"/>
</dbReference>
<dbReference type="InterPro" id="IPR052564">
    <property type="entry name" value="N-acetyltrans/Recomb-assoc"/>
</dbReference>
<dbReference type="Gene3D" id="3.40.630.30">
    <property type="match status" value="1"/>
</dbReference>
<dbReference type="Pfam" id="PF13673">
    <property type="entry name" value="Acetyltransf_10"/>
    <property type="match status" value="1"/>
</dbReference>
<reference evidence="2 3" key="1">
    <citation type="submission" date="2016-11" db="EMBL/GenBank/DDBJ databases">
        <authorList>
            <person name="Varghese N."/>
            <person name="Submissions S."/>
        </authorList>
    </citation>
    <scope>NUCLEOTIDE SEQUENCE [LARGE SCALE GENOMIC DNA]</scope>
    <source>
        <strain evidence="2 3">DSM 19027</strain>
    </source>
</reference>
<dbReference type="GO" id="GO:0016747">
    <property type="term" value="F:acyltransferase activity, transferring groups other than amino-acyl groups"/>
    <property type="evidence" value="ECO:0007669"/>
    <property type="project" value="InterPro"/>
</dbReference>
<gene>
    <name evidence="2" type="ORF">SAMN05444373_101446</name>
</gene>
<dbReference type="PROSITE" id="PS51186">
    <property type="entry name" value="GNAT"/>
    <property type="match status" value="1"/>
</dbReference>
<name>A0A1M6EZ12_9FIRM</name>
<feature type="domain" description="N-acetyltransferase" evidence="1">
    <location>
        <begin position="1"/>
        <end position="145"/>
    </location>
</feature>
<dbReference type="PANTHER" id="PTHR43451">
    <property type="entry name" value="ACETYLTRANSFERASE (GNAT) FAMILY PROTEIN"/>
    <property type="match status" value="1"/>
</dbReference>
<dbReference type="PANTHER" id="PTHR43451:SF1">
    <property type="entry name" value="ACETYLTRANSFERASE"/>
    <property type="match status" value="1"/>
</dbReference>
<keyword evidence="2" id="KW-0808">Transferase</keyword>
<accession>A0A1M6EZ12</accession>